<dbReference type="Proteomes" id="UP001164250">
    <property type="component" value="Chromosome 5"/>
</dbReference>
<keyword evidence="2" id="KW-1185">Reference proteome</keyword>
<evidence type="ECO:0000313" key="1">
    <source>
        <dbReference type="EMBL" id="KAJ0096979.1"/>
    </source>
</evidence>
<name>A0ACC1BDN9_9ROSI</name>
<sequence length="85" mass="10077">MKSDIGPTRFGLCPWVVVVENAYLGLIEPQVIFDPHNKLTFVLLLYILKSKLHVIYNDHLACFFLFFFFFLVLKIIIFYLFIKCE</sequence>
<comment type="caution">
    <text evidence="1">The sequence shown here is derived from an EMBL/GenBank/DDBJ whole genome shotgun (WGS) entry which is preliminary data.</text>
</comment>
<reference evidence="2" key="1">
    <citation type="journal article" date="2023" name="G3 (Bethesda)">
        <title>Genome assembly and association tests identify interacting loci associated with vigor, precocity, and sex in interspecific pistachio rootstocks.</title>
        <authorList>
            <person name="Palmer W."/>
            <person name="Jacygrad E."/>
            <person name="Sagayaradj S."/>
            <person name="Cavanaugh K."/>
            <person name="Han R."/>
            <person name="Bertier L."/>
            <person name="Beede B."/>
            <person name="Kafkas S."/>
            <person name="Golino D."/>
            <person name="Preece J."/>
            <person name="Michelmore R."/>
        </authorList>
    </citation>
    <scope>NUCLEOTIDE SEQUENCE [LARGE SCALE GENOMIC DNA]</scope>
</reference>
<dbReference type="EMBL" id="CM047901">
    <property type="protein sequence ID" value="KAJ0096979.1"/>
    <property type="molecule type" value="Genomic_DNA"/>
</dbReference>
<accession>A0ACC1BDN9</accession>
<proteinExistence type="predicted"/>
<organism evidence="1 2">
    <name type="scientific">Pistacia atlantica</name>
    <dbReference type="NCBI Taxonomy" id="434234"/>
    <lineage>
        <taxon>Eukaryota</taxon>
        <taxon>Viridiplantae</taxon>
        <taxon>Streptophyta</taxon>
        <taxon>Embryophyta</taxon>
        <taxon>Tracheophyta</taxon>
        <taxon>Spermatophyta</taxon>
        <taxon>Magnoliopsida</taxon>
        <taxon>eudicotyledons</taxon>
        <taxon>Gunneridae</taxon>
        <taxon>Pentapetalae</taxon>
        <taxon>rosids</taxon>
        <taxon>malvids</taxon>
        <taxon>Sapindales</taxon>
        <taxon>Anacardiaceae</taxon>
        <taxon>Pistacia</taxon>
    </lineage>
</organism>
<evidence type="ECO:0000313" key="2">
    <source>
        <dbReference type="Proteomes" id="UP001164250"/>
    </source>
</evidence>
<protein>
    <submittedName>
        <fullName evidence="1">Uncharacterized protein</fullName>
    </submittedName>
</protein>
<gene>
    <name evidence="1" type="ORF">Patl1_28196</name>
</gene>